<dbReference type="GO" id="GO:0043565">
    <property type="term" value="F:sequence-specific DNA binding"/>
    <property type="evidence" value="ECO:0007669"/>
    <property type="project" value="TreeGrafter"/>
</dbReference>
<keyword evidence="2" id="KW-0805">Transcription regulation</keyword>
<feature type="region of interest" description="Disordered" evidence="5">
    <location>
        <begin position="1"/>
        <end position="79"/>
    </location>
</feature>
<dbReference type="Pfam" id="PF04383">
    <property type="entry name" value="KilA-N"/>
    <property type="match status" value="1"/>
</dbReference>
<feature type="domain" description="HTH APSES-type" evidence="6">
    <location>
        <begin position="233"/>
        <end position="339"/>
    </location>
</feature>
<dbReference type="GO" id="GO:0003700">
    <property type="term" value="F:DNA-binding transcription factor activity"/>
    <property type="evidence" value="ECO:0007669"/>
    <property type="project" value="TreeGrafter"/>
</dbReference>
<evidence type="ECO:0000256" key="1">
    <source>
        <dbReference type="ARBA" id="ARBA00007247"/>
    </source>
</evidence>
<feature type="region of interest" description="Disordered" evidence="5">
    <location>
        <begin position="375"/>
        <end position="419"/>
    </location>
</feature>
<dbReference type="InterPro" id="IPR018004">
    <property type="entry name" value="KilA/APSES_HTH"/>
</dbReference>
<feature type="region of interest" description="Disordered" evidence="5">
    <location>
        <begin position="103"/>
        <end position="137"/>
    </location>
</feature>
<dbReference type="PANTHER" id="PTHR47792:SF1">
    <property type="entry name" value="PROTEIN SOK2-RELATED"/>
    <property type="match status" value="1"/>
</dbReference>
<gene>
    <name evidence="7" type="ORF">WICANDRAFT_60153</name>
</gene>
<sequence>MSQPPYVYDSKNSKPTQTYGVNNNNNASLMGSTGPGLSNYTQASYTQYPQAATRPQQQQSPQQQAQHPQPAMNRTAYGNMAPTFNQYDQQQVYGGYGQPVQQYQQQQQQQQQQTQQPNYYQAGQPQAGQPYAGGVPQFNQSSFMGSYNQGTTPAPTYQATAAAYGYPATNYPNQQPGFNTNENNSPYKPSNQMAQQAPTSSGSNINMATIRGGLQSATAPPLIDPNQVPQRPKLTTTFWEDENTVCYQVESRGISVSRREDTNFINGTKLLNVAGMTRGRRDGILKSEKVRYVVKIGAMNLKGVWIPFERALELARNEGIVDLLYPLFVKDIKELYQGPQYSGGLTAAANSNPKNIIPVQVTNTTYTPSAYATREKKLQNSTPKAEKAKGAQLPQPNTSSQPPMSQPFGGAQPQQVVGSNMQYGYPGAAYPYSTQYSQPYTQHSTSTAPTTADVSQPMSSQSYAPGGYYSYQQPASANDGSSAHPPLEADDKRANETEGK</sequence>
<dbReference type="RefSeq" id="XP_019041292.1">
    <property type="nucleotide sequence ID" value="XM_019182947.1"/>
</dbReference>
<feature type="compositionally biased region" description="Low complexity" evidence="5">
    <location>
        <begin position="47"/>
        <end position="71"/>
    </location>
</feature>
<dbReference type="InterPro" id="IPR003163">
    <property type="entry name" value="Tscrpt_reg_HTH_APSES-type"/>
</dbReference>
<dbReference type="OrthoDB" id="5407653at2759"/>
<accession>A0A1E3P9J7</accession>
<proteinExistence type="inferred from homology"/>
<feature type="compositionally biased region" description="Polar residues" evidence="5">
    <location>
        <begin position="174"/>
        <end position="207"/>
    </location>
</feature>
<feature type="compositionally biased region" description="Polar residues" evidence="5">
    <location>
        <begin position="13"/>
        <end position="46"/>
    </location>
</feature>
<dbReference type="STRING" id="683960.A0A1E3P9J7"/>
<feature type="compositionally biased region" description="Basic and acidic residues" evidence="5">
    <location>
        <begin position="375"/>
        <end position="389"/>
    </location>
</feature>
<dbReference type="PROSITE" id="PS51299">
    <property type="entry name" value="HTH_APSES"/>
    <property type="match status" value="1"/>
</dbReference>
<evidence type="ECO:0000256" key="2">
    <source>
        <dbReference type="ARBA" id="ARBA00023015"/>
    </source>
</evidence>
<dbReference type="EMBL" id="KV454208">
    <property type="protein sequence ID" value="ODQ62085.1"/>
    <property type="molecule type" value="Genomic_DNA"/>
</dbReference>
<dbReference type="SUPFAM" id="SSF54616">
    <property type="entry name" value="DNA-binding domain of Mlu1-box binding protein MBP1"/>
    <property type="match status" value="1"/>
</dbReference>
<dbReference type="InterPro" id="IPR036887">
    <property type="entry name" value="HTH_APSES_sf"/>
</dbReference>
<dbReference type="GO" id="GO:0005634">
    <property type="term" value="C:nucleus"/>
    <property type="evidence" value="ECO:0007669"/>
    <property type="project" value="TreeGrafter"/>
</dbReference>
<evidence type="ECO:0000259" key="6">
    <source>
        <dbReference type="PROSITE" id="PS51299"/>
    </source>
</evidence>
<keyword evidence="4" id="KW-0804">Transcription</keyword>
<evidence type="ECO:0000256" key="3">
    <source>
        <dbReference type="ARBA" id="ARBA00023125"/>
    </source>
</evidence>
<feature type="region of interest" description="Disordered" evidence="5">
    <location>
        <begin position="168"/>
        <end position="207"/>
    </location>
</feature>
<dbReference type="PANTHER" id="PTHR47792">
    <property type="entry name" value="PROTEIN SOK2-RELATED"/>
    <property type="match status" value="1"/>
</dbReference>
<evidence type="ECO:0000256" key="4">
    <source>
        <dbReference type="ARBA" id="ARBA00023163"/>
    </source>
</evidence>
<name>A0A1E3P9J7_WICAA</name>
<protein>
    <recommendedName>
        <fullName evidence="6">HTH APSES-type domain-containing protein</fullName>
    </recommendedName>
</protein>
<feature type="compositionally biased region" description="Polar residues" evidence="5">
    <location>
        <begin position="438"/>
        <end position="463"/>
    </location>
</feature>
<dbReference type="InterPro" id="IPR029790">
    <property type="entry name" value="EFG1/Phd1/StuA"/>
</dbReference>
<feature type="compositionally biased region" description="Polar residues" evidence="5">
    <location>
        <begin position="470"/>
        <end position="481"/>
    </location>
</feature>
<keyword evidence="8" id="KW-1185">Reference proteome</keyword>
<organism evidence="7 8">
    <name type="scientific">Wickerhamomyces anomalus (strain ATCC 58044 / CBS 1984 / NCYC 433 / NRRL Y-366-8)</name>
    <name type="common">Yeast</name>
    <name type="synonym">Hansenula anomala</name>
    <dbReference type="NCBI Taxonomy" id="683960"/>
    <lineage>
        <taxon>Eukaryota</taxon>
        <taxon>Fungi</taxon>
        <taxon>Dikarya</taxon>
        <taxon>Ascomycota</taxon>
        <taxon>Saccharomycotina</taxon>
        <taxon>Saccharomycetes</taxon>
        <taxon>Phaffomycetales</taxon>
        <taxon>Wickerhamomycetaceae</taxon>
        <taxon>Wickerhamomyces</taxon>
    </lineage>
</organism>
<comment type="similarity">
    <text evidence="1">Belongs to the EFG1/PHD1/stuA family.</text>
</comment>
<feature type="compositionally biased region" description="Basic and acidic residues" evidence="5">
    <location>
        <begin position="487"/>
        <end position="500"/>
    </location>
</feature>
<keyword evidence="3" id="KW-0238">DNA-binding</keyword>
<evidence type="ECO:0000313" key="7">
    <source>
        <dbReference type="EMBL" id="ODQ62085.1"/>
    </source>
</evidence>
<dbReference type="Gene3D" id="3.10.260.10">
    <property type="entry name" value="Transcription regulator HTH, APSES-type DNA-binding domain"/>
    <property type="match status" value="1"/>
</dbReference>
<dbReference type="GeneID" id="30200193"/>
<dbReference type="AlphaFoldDB" id="A0A1E3P9J7"/>
<reference evidence="7 8" key="1">
    <citation type="journal article" date="2016" name="Proc. Natl. Acad. Sci. U.S.A.">
        <title>Comparative genomics of biotechnologically important yeasts.</title>
        <authorList>
            <person name="Riley R."/>
            <person name="Haridas S."/>
            <person name="Wolfe K.H."/>
            <person name="Lopes M.R."/>
            <person name="Hittinger C.T."/>
            <person name="Goeker M."/>
            <person name="Salamov A.A."/>
            <person name="Wisecaver J.H."/>
            <person name="Long T.M."/>
            <person name="Calvey C.H."/>
            <person name="Aerts A.L."/>
            <person name="Barry K.W."/>
            <person name="Choi C."/>
            <person name="Clum A."/>
            <person name="Coughlan A.Y."/>
            <person name="Deshpande S."/>
            <person name="Douglass A.P."/>
            <person name="Hanson S.J."/>
            <person name="Klenk H.-P."/>
            <person name="LaButti K.M."/>
            <person name="Lapidus A."/>
            <person name="Lindquist E.A."/>
            <person name="Lipzen A.M."/>
            <person name="Meier-Kolthoff J.P."/>
            <person name="Ohm R.A."/>
            <person name="Otillar R.P."/>
            <person name="Pangilinan J.L."/>
            <person name="Peng Y."/>
            <person name="Rokas A."/>
            <person name="Rosa C.A."/>
            <person name="Scheuner C."/>
            <person name="Sibirny A.A."/>
            <person name="Slot J.C."/>
            <person name="Stielow J.B."/>
            <person name="Sun H."/>
            <person name="Kurtzman C.P."/>
            <person name="Blackwell M."/>
            <person name="Grigoriev I.V."/>
            <person name="Jeffries T.W."/>
        </authorList>
    </citation>
    <scope>NUCLEOTIDE SEQUENCE [LARGE SCALE GENOMIC DNA]</scope>
    <source>
        <strain evidence="8">ATCC 58044 / CBS 1984 / NCYC 433 / NRRL Y-366-8</strain>
    </source>
</reference>
<dbReference type="SMART" id="SM01252">
    <property type="entry name" value="KilA-N"/>
    <property type="match status" value="1"/>
</dbReference>
<feature type="compositionally biased region" description="Polar residues" evidence="5">
    <location>
        <begin position="394"/>
        <end position="403"/>
    </location>
</feature>
<dbReference type="Proteomes" id="UP000094112">
    <property type="component" value="Unassembled WGS sequence"/>
</dbReference>
<evidence type="ECO:0000313" key="8">
    <source>
        <dbReference type="Proteomes" id="UP000094112"/>
    </source>
</evidence>
<feature type="region of interest" description="Disordered" evidence="5">
    <location>
        <begin position="438"/>
        <end position="500"/>
    </location>
</feature>
<dbReference type="GO" id="GO:0045944">
    <property type="term" value="P:positive regulation of transcription by RNA polymerase II"/>
    <property type="evidence" value="ECO:0007669"/>
    <property type="project" value="TreeGrafter"/>
</dbReference>
<evidence type="ECO:0000256" key="5">
    <source>
        <dbReference type="SAM" id="MobiDB-lite"/>
    </source>
</evidence>